<feature type="region of interest" description="Disordered" evidence="1">
    <location>
        <begin position="106"/>
        <end position="126"/>
    </location>
</feature>
<evidence type="ECO:0000313" key="2">
    <source>
        <dbReference type="EMBL" id="KAK3370955.1"/>
    </source>
</evidence>
<dbReference type="EMBL" id="JAULSN010000005">
    <property type="protein sequence ID" value="KAK3370955.1"/>
    <property type="molecule type" value="Genomic_DNA"/>
</dbReference>
<gene>
    <name evidence="2" type="ORF">B0T24DRAFT_577945</name>
</gene>
<reference evidence="2" key="1">
    <citation type="journal article" date="2023" name="Mol. Phylogenet. Evol.">
        <title>Genome-scale phylogeny and comparative genomics of the fungal order Sordariales.</title>
        <authorList>
            <person name="Hensen N."/>
            <person name="Bonometti L."/>
            <person name="Westerberg I."/>
            <person name="Brannstrom I.O."/>
            <person name="Guillou S."/>
            <person name="Cros-Aarteil S."/>
            <person name="Calhoun S."/>
            <person name="Haridas S."/>
            <person name="Kuo A."/>
            <person name="Mondo S."/>
            <person name="Pangilinan J."/>
            <person name="Riley R."/>
            <person name="LaButti K."/>
            <person name="Andreopoulos B."/>
            <person name="Lipzen A."/>
            <person name="Chen C."/>
            <person name="Yan M."/>
            <person name="Daum C."/>
            <person name="Ng V."/>
            <person name="Clum A."/>
            <person name="Steindorff A."/>
            <person name="Ohm R.A."/>
            <person name="Martin F."/>
            <person name="Silar P."/>
            <person name="Natvig D.O."/>
            <person name="Lalanne C."/>
            <person name="Gautier V."/>
            <person name="Ament-Velasquez S.L."/>
            <person name="Kruys A."/>
            <person name="Hutchinson M.I."/>
            <person name="Powell A.J."/>
            <person name="Barry K."/>
            <person name="Miller A.N."/>
            <person name="Grigoriev I.V."/>
            <person name="Debuchy R."/>
            <person name="Gladieux P."/>
            <person name="Hiltunen Thoren M."/>
            <person name="Johannesson H."/>
        </authorList>
    </citation>
    <scope>NUCLEOTIDE SEQUENCE</scope>
    <source>
        <strain evidence="2">CBS 958.72</strain>
    </source>
</reference>
<organism evidence="2 3">
    <name type="scientific">Lasiosphaeria ovina</name>
    <dbReference type="NCBI Taxonomy" id="92902"/>
    <lineage>
        <taxon>Eukaryota</taxon>
        <taxon>Fungi</taxon>
        <taxon>Dikarya</taxon>
        <taxon>Ascomycota</taxon>
        <taxon>Pezizomycotina</taxon>
        <taxon>Sordariomycetes</taxon>
        <taxon>Sordariomycetidae</taxon>
        <taxon>Sordariales</taxon>
        <taxon>Lasiosphaeriaceae</taxon>
        <taxon>Lasiosphaeria</taxon>
    </lineage>
</organism>
<proteinExistence type="predicted"/>
<reference evidence="2" key="2">
    <citation type="submission" date="2023-06" db="EMBL/GenBank/DDBJ databases">
        <authorList>
            <consortium name="Lawrence Berkeley National Laboratory"/>
            <person name="Haridas S."/>
            <person name="Hensen N."/>
            <person name="Bonometti L."/>
            <person name="Westerberg I."/>
            <person name="Brannstrom I.O."/>
            <person name="Guillou S."/>
            <person name="Cros-Aarteil S."/>
            <person name="Calhoun S."/>
            <person name="Kuo A."/>
            <person name="Mondo S."/>
            <person name="Pangilinan J."/>
            <person name="Riley R."/>
            <person name="Labutti K."/>
            <person name="Andreopoulos B."/>
            <person name="Lipzen A."/>
            <person name="Chen C."/>
            <person name="Yanf M."/>
            <person name="Daum C."/>
            <person name="Ng V."/>
            <person name="Clum A."/>
            <person name="Steindorff A."/>
            <person name="Ohm R."/>
            <person name="Martin F."/>
            <person name="Silar P."/>
            <person name="Natvig D."/>
            <person name="Lalanne C."/>
            <person name="Gautier V."/>
            <person name="Ament-Velasquez S.L."/>
            <person name="Kruys A."/>
            <person name="Hutchinson M.I."/>
            <person name="Powell A.J."/>
            <person name="Barry K."/>
            <person name="Miller A.N."/>
            <person name="Grigoriev I.V."/>
            <person name="Debuchy R."/>
            <person name="Gladieux P."/>
            <person name="Thoren M.H."/>
            <person name="Johannesson H."/>
        </authorList>
    </citation>
    <scope>NUCLEOTIDE SEQUENCE</scope>
    <source>
        <strain evidence="2">CBS 958.72</strain>
    </source>
</reference>
<dbReference type="Proteomes" id="UP001287356">
    <property type="component" value="Unassembled WGS sequence"/>
</dbReference>
<sequence length="253" mass="28706">MEGVERTLPAVEGGFGLLANLDDRSPQTTRGESKATAQDAVACFICSALFPTSQELRSHVWFYQDEIAKLTAKIHELLAHRGQHLNVSHQTSGGHDDTERGYKVIGGGHSASRDSGSPARGGARDKVPTAPRWITMRGLSRSRRFECPHRDCEGLQRIFTRQQDLVRHFTTHFRCNEFCQYCSTLFTQASKYMSHKCTEEGGKNRSRYFKMRIEALRRGAKKELRRSRANLTTIAEHNCLWKHICVEPGRQDT</sequence>
<name>A0AAE0K7T4_9PEZI</name>
<keyword evidence="3" id="KW-1185">Reference proteome</keyword>
<comment type="caution">
    <text evidence="2">The sequence shown here is derived from an EMBL/GenBank/DDBJ whole genome shotgun (WGS) entry which is preliminary data.</text>
</comment>
<accession>A0AAE0K7T4</accession>
<dbReference type="AlphaFoldDB" id="A0AAE0K7T4"/>
<evidence type="ECO:0000256" key="1">
    <source>
        <dbReference type="SAM" id="MobiDB-lite"/>
    </source>
</evidence>
<evidence type="ECO:0000313" key="3">
    <source>
        <dbReference type="Proteomes" id="UP001287356"/>
    </source>
</evidence>
<protein>
    <submittedName>
        <fullName evidence="2">Uncharacterized protein</fullName>
    </submittedName>
</protein>